<evidence type="ECO:0000313" key="3">
    <source>
        <dbReference type="EMBL" id="HAN29789.1"/>
    </source>
</evidence>
<accession>A0A3C1KSY1</accession>
<proteinExistence type="predicted"/>
<dbReference type="EMBL" id="DMND01000258">
    <property type="protein sequence ID" value="HAN29789.1"/>
    <property type="molecule type" value="Genomic_DNA"/>
</dbReference>
<evidence type="ECO:0000313" key="4">
    <source>
        <dbReference type="Proteomes" id="UP000259273"/>
    </source>
</evidence>
<reference evidence="3 4" key="1">
    <citation type="journal article" date="2018" name="Nat. Biotechnol.">
        <title>A standardized bacterial taxonomy based on genome phylogeny substantially revises the tree of life.</title>
        <authorList>
            <person name="Parks D.H."/>
            <person name="Chuvochina M."/>
            <person name="Waite D.W."/>
            <person name="Rinke C."/>
            <person name="Skarshewski A."/>
            <person name="Chaumeil P.A."/>
            <person name="Hugenholtz P."/>
        </authorList>
    </citation>
    <scope>NUCLEOTIDE SEQUENCE [LARGE SCALE GENOMIC DNA]</scope>
    <source>
        <strain evidence="3">UBA9158</strain>
    </source>
</reference>
<evidence type="ECO:0000256" key="2">
    <source>
        <dbReference type="SAM" id="Phobius"/>
    </source>
</evidence>
<keyword evidence="2" id="KW-0472">Membrane</keyword>
<dbReference type="AlphaFoldDB" id="A0A3C1KSY1"/>
<keyword evidence="2" id="KW-1133">Transmembrane helix</keyword>
<evidence type="ECO:0000256" key="1">
    <source>
        <dbReference type="SAM" id="MobiDB-lite"/>
    </source>
</evidence>
<organism evidence="3 4">
    <name type="scientific">Haliea salexigens</name>
    <dbReference type="NCBI Taxonomy" id="287487"/>
    <lineage>
        <taxon>Bacteria</taxon>
        <taxon>Pseudomonadati</taxon>
        <taxon>Pseudomonadota</taxon>
        <taxon>Gammaproteobacteria</taxon>
        <taxon>Cellvibrionales</taxon>
        <taxon>Halieaceae</taxon>
        <taxon>Haliea</taxon>
    </lineage>
</organism>
<dbReference type="Proteomes" id="UP000259273">
    <property type="component" value="Unassembled WGS sequence"/>
</dbReference>
<gene>
    <name evidence="3" type="ORF">DCP75_19130</name>
</gene>
<comment type="caution">
    <text evidence="3">The sequence shown here is derived from an EMBL/GenBank/DDBJ whole genome shotgun (WGS) entry which is preliminary data.</text>
</comment>
<feature type="transmembrane region" description="Helical" evidence="2">
    <location>
        <begin position="6"/>
        <end position="26"/>
    </location>
</feature>
<feature type="non-terminal residue" evidence="3">
    <location>
        <position position="70"/>
    </location>
</feature>
<protein>
    <submittedName>
        <fullName evidence="3">Membrane protein insertase YidC</fullName>
    </submittedName>
</protein>
<feature type="region of interest" description="Disordered" evidence="1">
    <location>
        <begin position="32"/>
        <end position="70"/>
    </location>
</feature>
<keyword evidence="2" id="KW-0812">Transmembrane</keyword>
<name>A0A3C1KSY1_9GAMM</name>
<feature type="compositionally biased region" description="Polar residues" evidence="1">
    <location>
        <begin position="32"/>
        <end position="42"/>
    </location>
</feature>
<sequence>MDFQRTLLIGAIALLSFMLLTEWVAFKDAKTTAAQPTASRLISSEPDGLPAANSELPLAPSVTAPSTGDE</sequence>